<feature type="region of interest" description="Disordered" evidence="7">
    <location>
        <begin position="182"/>
        <end position="229"/>
    </location>
</feature>
<dbReference type="FunFam" id="3.30.70.270:FF:000003">
    <property type="entry name" value="Transposon Ty3-G Gag-Pol polyprotein"/>
    <property type="match status" value="1"/>
</dbReference>
<evidence type="ECO:0000256" key="6">
    <source>
        <dbReference type="ARBA" id="ARBA00022918"/>
    </source>
</evidence>
<proteinExistence type="predicted"/>
<dbReference type="Pfam" id="PF24626">
    <property type="entry name" value="SH3_Tf2-1"/>
    <property type="match status" value="1"/>
</dbReference>
<keyword evidence="6" id="KW-0695">RNA-directed DNA polymerase</keyword>
<dbReference type="GO" id="GO:0004519">
    <property type="term" value="F:endonuclease activity"/>
    <property type="evidence" value="ECO:0007669"/>
    <property type="project" value="UniProtKB-KW"/>
</dbReference>
<dbReference type="Pfam" id="PF17917">
    <property type="entry name" value="RT_RNaseH"/>
    <property type="match status" value="1"/>
</dbReference>
<dbReference type="CDD" id="cd09274">
    <property type="entry name" value="RNase_HI_RT_Ty3"/>
    <property type="match status" value="1"/>
</dbReference>
<name>A0A2N9ER23_FAGSY</name>
<feature type="region of interest" description="Disordered" evidence="7">
    <location>
        <begin position="505"/>
        <end position="574"/>
    </location>
</feature>
<protein>
    <recommendedName>
        <fullName evidence="12">Reverse transcriptase</fullName>
    </recommendedName>
</protein>
<sequence length="1518" mass="172385">MSAPCTSVRTESDGYQSALRNMLLERENLPFSALIVKRSRAHDSSDSGWRAGKEKFVGFGAKVLDRVNAKIEVILNLKVKLTCDLDGNWTPSWVGLDEMDSKSITRAPVSILAQKPKVTKHWQPIGPHPISDKLKQAQVLPGGSNITKMDPKKPSSTSDLKKSKAKTPEVSISNSFSIFQHGESSSLGEDHTLDPIGASETSKDDTESTESSVRKSNSETRVLPHQEEEPKGAIVLCESFDDIVPLTNPLEVDWTWGSSSNWVLELRDGRRLSIPILLIRQPDVPAPAILGMSLSGFGVMGLTVEDQHSMGSYLTSDAEENNEDDISLVWEDSEAVGEGSELVCWGDEVVPLEIEPLATSKPETISMEAGCAKEKEDTDQADSPSDWVLGRSKHIGKLLGASYASYEERVTRLSMEIDAWRIQCANEGVMKSKTKVGGKGRRELKQLSCSINYESDSVTARGNDENQQAPLKDPLHVPVGPITRARSKKIKKALNGLIQDIWADSTTGHSKLGPKEDEGGRPQGGLYVRRQARRAPVDDSDGDHKDEFEGEEDQASLNGRFVPRGERRGRGFRTGLRWRDGTDENLGNIKMKIPSFQGKNDPEAYLEWEKKVELIFECHNYSEEKKVKLAVIEFTDYAIIWWDQLVMNRRRNHERAIETWEEMRAIMRRRFEMEIALIQANVEEDREATMARFLNGLNRDIANVVELQHYVELEDMVHMAIKVEWQLKRKGTQSFQNLGSSTSWKSNWRKDEGAFLKSKTEPPKRRETMIARVDGEVETESESDADQMPMLEDTCDDDVEYPVEGESLVARKIKVNKQVLISFSIGKYKDEVLCDVAPMHAGHILLGRPWQFDRKATHDGFKNRYSFVKDSRTVTLVPLTPRQVYEDQVKLKRENELKKNCETESSKKEDEKESERKKESEKKKERVTNMSEKQKKQVSFYAKASDVKSAFYANQPIFVLLYKEACFNTNELDESLPSVVVSLLQEYEDVFPNDVPCGLPPIRSIEHQIDFVLGAIIPNRPTYKSNPEETKELQGQVEELLAKGHVRESMSPCAVPVLLVPKNDGTWRMCVDCRAINNITVKYKHLIPRLDDMLDELHGSCIFTKIDLKSGYHQIRMKEGDEWKTAFKTKYGLFVVVHFDDILVYSKNLDEHIEHLHCVLAVLRKEKLYANLKKCSFCLDKVVFLGYVVSAKGIAVDEEKVKAIKEWPTPKSITEVRSFHGLASFYRRFVKDFSTLAAPLTEIVKKSVGFKWGSEQDRAFIEIKERLCGAPLLALPDFSKTFEIECDALGIGIRAILMQEKRPIAYFSEKLNGAALNYPTYDKEFYAMVRALETWKHYLWPKEFVIHTDHESLKHLKGQGKLNRRHAQWMEFIETFPYVIKYKQVNKRTSLDGQKKAEMERFPARRQSKLHPRGDGPFHVLERINDNAYKLDLPGDDSRLNPFEERGNDENQQAPLKDPLHVPVGPITRARFKKIKEALNGLIQDIWVDSTMGHSKLGPKEDEGIINLIQSTDGADHA</sequence>
<keyword evidence="5" id="KW-0378">Hydrolase</keyword>
<keyword evidence="3" id="KW-0540">Nuclease</keyword>
<evidence type="ECO:0000256" key="7">
    <source>
        <dbReference type="SAM" id="MobiDB-lite"/>
    </source>
</evidence>
<evidence type="ECO:0008006" key="12">
    <source>
        <dbReference type="Google" id="ProtNLM"/>
    </source>
</evidence>
<feature type="region of interest" description="Disordered" evidence="7">
    <location>
        <begin position="1434"/>
        <end position="1461"/>
    </location>
</feature>
<dbReference type="PANTHER" id="PTHR35046">
    <property type="entry name" value="ZINC KNUCKLE (CCHC-TYPE) FAMILY PROTEIN"/>
    <property type="match status" value="1"/>
</dbReference>
<keyword evidence="2" id="KW-0548">Nucleotidyltransferase</keyword>
<evidence type="ECO:0000256" key="4">
    <source>
        <dbReference type="ARBA" id="ARBA00022759"/>
    </source>
</evidence>
<dbReference type="FunFam" id="3.30.70.270:FF:000020">
    <property type="entry name" value="Transposon Tf2-6 polyprotein-like Protein"/>
    <property type="match status" value="1"/>
</dbReference>
<dbReference type="GO" id="GO:0003964">
    <property type="term" value="F:RNA-directed DNA polymerase activity"/>
    <property type="evidence" value="ECO:0007669"/>
    <property type="project" value="UniProtKB-KW"/>
</dbReference>
<evidence type="ECO:0000256" key="2">
    <source>
        <dbReference type="ARBA" id="ARBA00022695"/>
    </source>
</evidence>
<dbReference type="GO" id="GO:0016787">
    <property type="term" value="F:hydrolase activity"/>
    <property type="evidence" value="ECO:0007669"/>
    <property type="project" value="UniProtKB-KW"/>
</dbReference>
<feature type="compositionally biased region" description="Polar residues" evidence="7">
    <location>
        <begin position="458"/>
        <end position="469"/>
    </location>
</feature>
<feature type="compositionally biased region" description="Basic and acidic residues" evidence="7">
    <location>
        <begin position="201"/>
        <end position="229"/>
    </location>
</feature>
<feature type="domain" description="Tf2-1-like SH3-like" evidence="10">
    <location>
        <begin position="1398"/>
        <end position="1436"/>
    </location>
</feature>
<dbReference type="Pfam" id="PF00078">
    <property type="entry name" value="RVT_1"/>
    <property type="match status" value="2"/>
</dbReference>
<feature type="domain" description="Reverse transcriptase" evidence="8">
    <location>
        <begin position="1132"/>
        <end position="1188"/>
    </location>
</feature>
<dbReference type="InterPro" id="IPR043128">
    <property type="entry name" value="Rev_trsase/Diguanyl_cyclase"/>
</dbReference>
<dbReference type="InterPro" id="IPR056924">
    <property type="entry name" value="SH3_Tf2-1"/>
</dbReference>
<evidence type="ECO:0000259" key="9">
    <source>
        <dbReference type="Pfam" id="PF17917"/>
    </source>
</evidence>
<dbReference type="InterPro" id="IPR043502">
    <property type="entry name" value="DNA/RNA_pol_sf"/>
</dbReference>
<dbReference type="CDD" id="cd01647">
    <property type="entry name" value="RT_LTR"/>
    <property type="match status" value="1"/>
</dbReference>
<keyword evidence="4" id="KW-0255">Endonuclease</keyword>
<dbReference type="InterPro" id="IPR041373">
    <property type="entry name" value="RT_RNaseH"/>
</dbReference>
<feature type="domain" description="Reverse transcriptase RNase H-like" evidence="9">
    <location>
        <begin position="1277"/>
        <end position="1376"/>
    </location>
</feature>
<dbReference type="InterPro" id="IPR000477">
    <property type="entry name" value="RT_dom"/>
</dbReference>
<feature type="region of interest" description="Disordered" evidence="7">
    <location>
        <begin position="142"/>
        <end position="168"/>
    </location>
</feature>
<feature type="region of interest" description="Disordered" evidence="7">
    <location>
        <begin position="899"/>
        <end position="930"/>
    </location>
</feature>
<feature type="domain" description="Reverse transcriptase" evidence="8">
    <location>
        <begin position="1060"/>
        <end position="1130"/>
    </location>
</feature>
<dbReference type="PANTHER" id="PTHR35046:SF9">
    <property type="entry name" value="RNA-DIRECTED DNA POLYMERASE"/>
    <property type="match status" value="1"/>
</dbReference>
<dbReference type="Gene3D" id="3.10.10.10">
    <property type="entry name" value="HIV Type 1 Reverse Transcriptase, subunit A, domain 1"/>
    <property type="match status" value="1"/>
</dbReference>
<dbReference type="SUPFAM" id="SSF56672">
    <property type="entry name" value="DNA/RNA polymerases"/>
    <property type="match status" value="1"/>
</dbReference>
<evidence type="ECO:0000256" key="5">
    <source>
        <dbReference type="ARBA" id="ARBA00022801"/>
    </source>
</evidence>
<evidence type="ECO:0000256" key="3">
    <source>
        <dbReference type="ARBA" id="ARBA00022722"/>
    </source>
</evidence>
<evidence type="ECO:0000256" key="1">
    <source>
        <dbReference type="ARBA" id="ARBA00022679"/>
    </source>
</evidence>
<dbReference type="Gene3D" id="3.30.70.270">
    <property type="match status" value="3"/>
</dbReference>
<evidence type="ECO:0000259" key="8">
    <source>
        <dbReference type="Pfam" id="PF00078"/>
    </source>
</evidence>
<reference evidence="11" key="1">
    <citation type="submission" date="2018-02" db="EMBL/GenBank/DDBJ databases">
        <authorList>
            <person name="Cohen D.B."/>
            <person name="Kent A.D."/>
        </authorList>
    </citation>
    <scope>NUCLEOTIDE SEQUENCE</scope>
</reference>
<accession>A0A2N9ER23</accession>
<dbReference type="EMBL" id="OIVN01000262">
    <property type="protein sequence ID" value="SPC77272.1"/>
    <property type="molecule type" value="Genomic_DNA"/>
</dbReference>
<feature type="compositionally biased region" description="Basic and acidic residues" evidence="7">
    <location>
        <begin position="1436"/>
        <end position="1449"/>
    </location>
</feature>
<evidence type="ECO:0000313" key="11">
    <source>
        <dbReference type="EMBL" id="SPC77272.1"/>
    </source>
</evidence>
<keyword evidence="1" id="KW-0808">Transferase</keyword>
<gene>
    <name evidence="11" type="ORF">FSB_LOCUS5154</name>
</gene>
<feature type="region of interest" description="Disordered" evidence="7">
    <location>
        <begin position="458"/>
        <end position="479"/>
    </location>
</feature>
<dbReference type="Gene3D" id="3.10.20.370">
    <property type="match status" value="1"/>
</dbReference>
<organism evidence="11">
    <name type="scientific">Fagus sylvatica</name>
    <name type="common">Beechnut</name>
    <dbReference type="NCBI Taxonomy" id="28930"/>
    <lineage>
        <taxon>Eukaryota</taxon>
        <taxon>Viridiplantae</taxon>
        <taxon>Streptophyta</taxon>
        <taxon>Embryophyta</taxon>
        <taxon>Tracheophyta</taxon>
        <taxon>Spermatophyta</taxon>
        <taxon>Magnoliopsida</taxon>
        <taxon>eudicotyledons</taxon>
        <taxon>Gunneridae</taxon>
        <taxon>Pentapetalae</taxon>
        <taxon>rosids</taxon>
        <taxon>fabids</taxon>
        <taxon>Fagales</taxon>
        <taxon>Fagaceae</taxon>
        <taxon>Fagus</taxon>
    </lineage>
</organism>
<evidence type="ECO:0000259" key="10">
    <source>
        <dbReference type="Pfam" id="PF24626"/>
    </source>
</evidence>